<dbReference type="EMBL" id="LS483447">
    <property type="protein sequence ID" value="SQH72261.1"/>
    <property type="molecule type" value="Genomic_DNA"/>
</dbReference>
<accession>A0A0A2FVY0</accession>
<dbReference type="eggNOG" id="COG0300">
    <property type="taxonomic scope" value="Bacteria"/>
</dbReference>
<evidence type="ECO:0000256" key="1">
    <source>
        <dbReference type="ARBA" id="ARBA00006484"/>
    </source>
</evidence>
<reference evidence="5 7" key="2">
    <citation type="submission" date="2018-06" db="EMBL/GenBank/DDBJ databases">
        <authorList>
            <consortium name="Pathogen Informatics"/>
            <person name="Doyle S."/>
        </authorList>
    </citation>
    <scope>NUCLEOTIDE SEQUENCE [LARGE SCALE GENOMIC DNA]</scope>
    <source>
        <strain evidence="5 7">NCTC12858</strain>
    </source>
</reference>
<name>A0A0A2FVY0_9PORP</name>
<evidence type="ECO:0000313" key="7">
    <source>
        <dbReference type="Proteomes" id="UP000249300"/>
    </source>
</evidence>
<dbReference type="PANTHER" id="PTHR44196">
    <property type="entry name" value="DEHYDROGENASE/REDUCTASE SDR FAMILY MEMBER 7B"/>
    <property type="match status" value="1"/>
</dbReference>
<evidence type="ECO:0000259" key="3">
    <source>
        <dbReference type="SMART" id="SM00822"/>
    </source>
</evidence>
<gene>
    <name evidence="5" type="primary">acr1</name>
    <name evidence="4" type="ORF">HQ38_06850</name>
    <name evidence="5" type="ORF">NCTC12858_00067</name>
</gene>
<reference evidence="4 6" key="1">
    <citation type="submission" date="2014-08" db="EMBL/GenBank/DDBJ databases">
        <title>Porphyromonas crevioricanis strain:COT-253_OH1447 Genome sequencing.</title>
        <authorList>
            <person name="Wallis C."/>
            <person name="Deusch O."/>
            <person name="O'Flynn C."/>
            <person name="Davis I."/>
            <person name="Jospin G."/>
            <person name="Darling A.E."/>
            <person name="Coil D.A."/>
            <person name="Alexiev A."/>
            <person name="Horsfall A."/>
            <person name="Kirkwood N."/>
            <person name="Harris S."/>
            <person name="Eisen J.A."/>
        </authorList>
    </citation>
    <scope>NUCLEOTIDE SEQUENCE [LARGE SCALE GENOMIC DNA]</scope>
    <source>
        <strain evidence="6">COT-253 OH1447</strain>
        <strain evidence="4">COT-253_OH1447</strain>
    </source>
</reference>
<proteinExistence type="inferred from homology"/>
<dbReference type="Gene3D" id="3.40.50.720">
    <property type="entry name" value="NAD(P)-binding Rossmann-like Domain"/>
    <property type="match status" value="1"/>
</dbReference>
<dbReference type="Proteomes" id="UP000030136">
    <property type="component" value="Unassembled WGS sequence"/>
</dbReference>
<dbReference type="KEGG" id="pcre:NCTC12858_00067"/>
<evidence type="ECO:0000313" key="5">
    <source>
        <dbReference type="EMBL" id="SQH72261.1"/>
    </source>
</evidence>
<dbReference type="PRINTS" id="PR00081">
    <property type="entry name" value="GDHRDH"/>
</dbReference>
<dbReference type="InterPro" id="IPR002347">
    <property type="entry name" value="SDR_fam"/>
</dbReference>
<dbReference type="EC" id="1.2.1.-" evidence="5"/>
<dbReference type="CDD" id="cd05233">
    <property type="entry name" value="SDR_c"/>
    <property type="match status" value="1"/>
</dbReference>
<protein>
    <submittedName>
        <fullName evidence="5">Fatty acyl-CoA reductase</fullName>
        <ecNumber evidence="5">1.2.1.-</ecNumber>
    </submittedName>
    <submittedName>
        <fullName evidence="4">Short-chain dehydrogenase</fullName>
    </submittedName>
</protein>
<dbReference type="AlphaFoldDB" id="A0A0A2FVY0"/>
<dbReference type="Pfam" id="PF00106">
    <property type="entry name" value="adh_short"/>
    <property type="match status" value="1"/>
</dbReference>
<dbReference type="EMBL" id="JQJC01000020">
    <property type="protein sequence ID" value="KGN94235.1"/>
    <property type="molecule type" value="Genomic_DNA"/>
</dbReference>
<dbReference type="GO" id="GO:0016020">
    <property type="term" value="C:membrane"/>
    <property type="evidence" value="ECO:0007669"/>
    <property type="project" value="TreeGrafter"/>
</dbReference>
<dbReference type="GO" id="GO:0016491">
    <property type="term" value="F:oxidoreductase activity"/>
    <property type="evidence" value="ECO:0007669"/>
    <property type="project" value="UniProtKB-KW"/>
</dbReference>
<keyword evidence="2 5" id="KW-0560">Oxidoreductase</keyword>
<dbReference type="InterPro" id="IPR057326">
    <property type="entry name" value="KR_dom"/>
</dbReference>
<sequence>MHLLYPTPRCSEHRLKVHFKGRWVVITGGSSGIGAALARRLIRCGASLLLIARRETELKALCQEAERAGCHAIYRAVDLRRRDDLEQLCEELPGLLPSVDYFFANAGKSICRPLLESLDRAHDFDRTIDLNYRAMVHLALALIPSLKRAKGGIIYTSSVSLLYPKTPHWSAYHASKGAADLWCRTAQMELPPQGIQVRIAYMPLVATSMSQANKAYRHLPCYTADEGAMLLLRLATGRRLFYVPWWARLTAPLTHLFTPLLRWLYLYRLLR</sequence>
<dbReference type="InterPro" id="IPR036291">
    <property type="entry name" value="NAD(P)-bd_dom_sf"/>
</dbReference>
<feature type="domain" description="Ketoreductase" evidence="3">
    <location>
        <begin position="22"/>
        <end position="204"/>
    </location>
</feature>
<evidence type="ECO:0000256" key="2">
    <source>
        <dbReference type="ARBA" id="ARBA00023002"/>
    </source>
</evidence>
<evidence type="ECO:0000313" key="6">
    <source>
        <dbReference type="Proteomes" id="UP000030136"/>
    </source>
</evidence>
<evidence type="ECO:0000313" key="4">
    <source>
        <dbReference type="EMBL" id="KGN94235.1"/>
    </source>
</evidence>
<keyword evidence="7" id="KW-1185">Reference proteome</keyword>
<dbReference type="SMART" id="SM00822">
    <property type="entry name" value="PKS_KR"/>
    <property type="match status" value="1"/>
</dbReference>
<dbReference type="OrthoDB" id="9803333at2"/>
<dbReference type="RefSeq" id="WP_023937055.1">
    <property type="nucleotide sequence ID" value="NZ_FUXH01000003.1"/>
</dbReference>
<dbReference type="STRING" id="393921.HQ45_04355"/>
<dbReference type="Proteomes" id="UP000249300">
    <property type="component" value="Chromosome 1"/>
</dbReference>
<dbReference type="PANTHER" id="PTHR44196:SF1">
    <property type="entry name" value="DEHYDROGENASE_REDUCTASE SDR FAMILY MEMBER 7B"/>
    <property type="match status" value="1"/>
</dbReference>
<comment type="similarity">
    <text evidence="1">Belongs to the short-chain dehydrogenases/reductases (SDR) family.</text>
</comment>
<dbReference type="SUPFAM" id="SSF51735">
    <property type="entry name" value="NAD(P)-binding Rossmann-fold domains"/>
    <property type="match status" value="1"/>
</dbReference>
<organism evidence="5 7">
    <name type="scientific">Porphyromonas crevioricanis</name>
    <dbReference type="NCBI Taxonomy" id="393921"/>
    <lineage>
        <taxon>Bacteria</taxon>
        <taxon>Pseudomonadati</taxon>
        <taxon>Bacteroidota</taxon>
        <taxon>Bacteroidia</taxon>
        <taxon>Bacteroidales</taxon>
        <taxon>Porphyromonadaceae</taxon>
        <taxon>Porphyromonas</taxon>
    </lineage>
</organism>